<accession>A0ABN9THK1</accession>
<organism evidence="3 4">
    <name type="scientific">Prorocentrum cordatum</name>
    <dbReference type="NCBI Taxonomy" id="2364126"/>
    <lineage>
        <taxon>Eukaryota</taxon>
        <taxon>Sar</taxon>
        <taxon>Alveolata</taxon>
        <taxon>Dinophyceae</taxon>
        <taxon>Prorocentrales</taxon>
        <taxon>Prorocentraceae</taxon>
        <taxon>Prorocentrum</taxon>
    </lineage>
</organism>
<evidence type="ECO:0008006" key="5">
    <source>
        <dbReference type="Google" id="ProtNLM"/>
    </source>
</evidence>
<dbReference type="EMBL" id="CAUYUJ010014734">
    <property type="protein sequence ID" value="CAK0845396.1"/>
    <property type="molecule type" value="Genomic_DNA"/>
</dbReference>
<evidence type="ECO:0000313" key="4">
    <source>
        <dbReference type="Proteomes" id="UP001189429"/>
    </source>
</evidence>
<feature type="coiled-coil region" evidence="1">
    <location>
        <begin position="54"/>
        <end position="88"/>
    </location>
</feature>
<feature type="non-terminal residue" evidence="3">
    <location>
        <position position="245"/>
    </location>
</feature>
<gene>
    <name evidence="3" type="ORF">PCOR1329_LOCUS39200</name>
</gene>
<evidence type="ECO:0000313" key="3">
    <source>
        <dbReference type="EMBL" id="CAK0845396.1"/>
    </source>
</evidence>
<sequence length="245" mass="26994">KQVKRDRIKKTNKLLKVYDGSSMASDLAKVKSLTEGKERLGKELDAERPLEDQVTSLTTRLRNSRAKAKRLREEHAKKQLVIDELVAKRTVLQLLPKFAVNVHQLCELAVELGLDSSLQAELETAAKVSGGLHELPQLKPAAAQVLAEEAARDDMEIDVDLMESAELREALEAAGLTQPDDATDADMRVAYKRVLDSFTHAATAHKRRKKARSAPEGSAYQRGYTNGTCHAQTTSCERYASAGSD</sequence>
<reference evidence="3" key="1">
    <citation type="submission" date="2023-10" db="EMBL/GenBank/DDBJ databases">
        <authorList>
            <person name="Chen Y."/>
            <person name="Shah S."/>
            <person name="Dougan E. K."/>
            <person name="Thang M."/>
            <person name="Chan C."/>
        </authorList>
    </citation>
    <scope>NUCLEOTIDE SEQUENCE [LARGE SCALE GENOMIC DNA]</scope>
</reference>
<proteinExistence type="predicted"/>
<keyword evidence="4" id="KW-1185">Reference proteome</keyword>
<feature type="non-terminal residue" evidence="3">
    <location>
        <position position="1"/>
    </location>
</feature>
<evidence type="ECO:0000256" key="1">
    <source>
        <dbReference type="SAM" id="Coils"/>
    </source>
</evidence>
<evidence type="ECO:0000256" key="2">
    <source>
        <dbReference type="SAM" id="MobiDB-lite"/>
    </source>
</evidence>
<protein>
    <recommendedName>
        <fullName evidence="5">Charged multivesicular body protein 6</fullName>
    </recommendedName>
</protein>
<dbReference type="Proteomes" id="UP001189429">
    <property type="component" value="Unassembled WGS sequence"/>
</dbReference>
<comment type="caution">
    <text evidence="3">The sequence shown here is derived from an EMBL/GenBank/DDBJ whole genome shotgun (WGS) entry which is preliminary data.</text>
</comment>
<feature type="compositionally biased region" description="Basic residues" evidence="2">
    <location>
        <begin position="203"/>
        <end position="212"/>
    </location>
</feature>
<feature type="region of interest" description="Disordered" evidence="2">
    <location>
        <begin position="202"/>
        <end position="227"/>
    </location>
</feature>
<name>A0ABN9THK1_9DINO</name>
<keyword evidence="1" id="KW-0175">Coiled coil</keyword>